<reference evidence="2 3" key="1">
    <citation type="submission" date="2017-04" db="EMBL/GenBank/DDBJ databases">
        <title>Genome Sequence of the Model Brown-Rot Fungus Postia placenta SB12.</title>
        <authorList>
            <consortium name="DOE Joint Genome Institute"/>
            <person name="Gaskell J."/>
            <person name="Kersten P."/>
            <person name="Larrondo L.F."/>
            <person name="Canessa P."/>
            <person name="Martinez D."/>
            <person name="Hibbett D."/>
            <person name="Schmoll M."/>
            <person name="Kubicek C.P."/>
            <person name="Martinez A.T."/>
            <person name="Yadav J."/>
            <person name="Master E."/>
            <person name="Magnuson J.K."/>
            <person name="James T."/>
            <person name="Yaver D."/>
            <person name="Berka R."/>
            <person name="Labutti K."/>
            <person name="Lipzen A."/>
            <person name="Aerts A."/>
            <person name="Barry K."/>
            <person name="Henrissat B."/>
            <person name="Blanchette R."/>
            <person name="Grigoriev I."/>
            <person name="Cullen D."/>
        </authorList>
    </citation>
    <scope>NUCLEOTIDE SEQUENCE [LARGE SCALE GENOMIC DNA]</scope>
    <source>
        <strain evidence="2 3">MAD-698-R-SB12</strain>
    </source>
</reference>
<proteinExistence type="predicted"/>
<keyword evidence="3" id="KW-1185">Reference proteome</keyword>
<sequence length="361" mass="39066">MSRKRVEAICAEDHTQSKLKKPSSAEAAPETLTGGKLKAKQKSKASKLHDKSDAHLRHLESLHDKTHVRQNLKLPAHQRITLGDEGSSSKSKKSKEQSTGDDIDPGDSDDSDLPDPLQLLGAFSSSERQKDFGSDGSETNYSNSEIDALIRAAPSGDLSGSRKESKAPQVLDSQPSRSPAPDVSWLTTPSPPSKRKPESCGPLPKRVKREHELLSPALCAASSHPSQRQQPLFSATLSDDEEVQYVDEAGWDVTEPAFIDHAEDFVLDSTLFDITHNPADEYLFPGSSFTVSQDHSTALGSKLPTGDCLTPRHSDTAGHGSSTAAKPNIAWEDESEDDGDNKDDLAELEAWLQSDAVEIIG</sequence>
<dbReference type="GeneID" id="36325461"/>
<organism evidence="2 3">
    <name type="scientific">Postia placenta MAD-698-R-SB12</name>
    <dbReference type="NCBI Taxonomy" id="670580"/>
    <lineage>
        <taxon>Eukaryota</taxon>
        <taxon>Fungi</taxon>
        <taxon>Dikarya</taxon>
        <taxon>Basidiomycota</taxon>
        <taxon>Agaricomycotina</taxon>
        <taxon>Agaricomycetes</taxon>
        <taxon>Polyporales</taxon>
        <taxon>Adustoporiaceae</taxon>
        <taxon>Rhodonia</taxon>
    </lineage>
</organism>
<dbReference type="STRING" id="670580.A0A1X6NAQ8"/>
<dbReference type="EMBL" id="KZ110593">
    <property type="protein sequence ID" value="OSX65592.1"/>
    <property type="molecule type" value="Genomic_DNA"/>
</dbReference>
<feature type="region of interest" description="Disordered" evidence="1">
    <location>
        <begin position="1"/>
        <end position="207"/>
    </location>
</feature>
<gene>
    <name evidence="2" type="ORF">POSPLADRAFT_1054330</name>
</gene>
<dbReference type="RefSeq" id="XP_024342386.1">
    <property type="nucleotide sequence ID" value="XM_024480511.1"/>
</dbReference>
<accession>A0A1X6NAQ8</accession>
<feature type="compositionally biased region" description="Basic and acidic residues" evidence="1">
    <location>
        <begin position="1"/>
        <end position="16"/>
    </location>
</feature>
<feature type="compositionally biased region" description="Acidic residues" evidence="1">
    <location>
        <begin position="331"/>
        <end position="341"/>
    </location>
</feature>
<feature type="region of interest" description="Disordered" evidence="1">
    <location>
        <begin position="302"/>
        <end position="345"/>
    </location>
</feature>
<feature type="compositionally biased region" description="Acidic residues" evidence="1">
    <location>
        <begin position="99"/>
        <end position="113"/>
    </location>
</feature>
<evidence type="ECO:0000313" key="2">
    <source>
        <dbReference type="EMBL" id="OSX65592.1"/>
    </source>
</evidence>
<feature type="compositionally biased region" description="Polar residues" evidence="1">
    <location>
        <begin position="136"/>
        <end position="145"/>
    </location>
</feature>
<evidence type="ECO:0000313" key="3">
    <source>
        <dbReference type="Proteomes" id="UP000194127"/>
    </source>
</evidence>
<dbReference type="AlphaFoldDB" id="A0A1X6NAQ8"/>
<evidence type="ECO:0000256" key="1">
    <source>
        <dbReference type="SAM" id="MobiDB-lite"/>
    </source>
</evidence>
<feature type="compositionally biased region" description="Basic residues" evidence="1">
    <location>
        <begin position="37"/>
        <end position="46"/>
    </location>
</feature>
<name>A0A1X6NAQ8_9APHY</name>
<feature type="compositionally biased region" description="Basic and acidic residues" evidence="1">
    <location>
        <begin position="47"/>
        <end position="67"/>
    </location>
</feature>
<protein>
    <submittedName>
        <fullName evidence="2">Uncharacterized protein</fullName>
    </submittedName>
</protein>
<dbReference type="Proteomes" id="UP000194127">
    <property type="component" value="Unassembled WGS sequence"/>
</dbReference>